<gene>
    <name evidence="1" type="ORF">GGG87_03625</name>
    <name evidence="2" type="ORF">GGH11_03665</name>
</gene>
<name>A0A6I4RE45_9STRE</name>
<dbReference type="Proteomes" id="UP000435060">
    <property type="component" value="Unassembled WGS sequence"/>
</dbReference>
<organism evidence="2 4">
    <name type="scientific">Streptococcus zhangguiae</name>
    <dbReference type="NCBI Taxonomy" id="2664091"/>
    <lineage>
        <taxon>Bacteria</taxon>
        <taxon>Bacillati</taxon>
        <taxon>Bacillota</taxon>
        <taxon>Bacilli</taxon>
        <taxon>Lactobacillales</taxon>
        <taxon>Streptococcaceae</taxon>
        <taxon>Streptococcus</taxon>
    </lineage>
</organism>
<dbReference type="Proteomes" id="UP000435423">
    <property type="component" value="Unassembled WGS sequence"/>
</dbReference>
<dbReference type="InterPro" id="IPR027417">
    <property type="entry name" value="P-loop_NTPase"/>
</dbReference>
<dbReference type="Gene3D" id="3.30.420.280">
    <property type="match status" value="1"/>
</dbReference>
<keyword evidence="3" id="KW-1185">Reference proteome</keyword>
<accession>A0A6I4RE45</accession>
<evidence type="ECO:0000313" key="4">
    <source>
        <dbReference type="Proteomes" id="UP000435423"/>
    </source>
</evidence>
<evidence type="ECO:0000313" key="2">
    <source>
        <dbReference type="EMBL" id="MWV56080.1"/>
    </source>
</evidence>
<dbReference type="EMBL" id="WUBJ01000004">
    <property type="protein sequence ID" value="MWV56080.1"/>
    <property type="molecule type" value="Genomic_DNA"/>
</dbReference>
<comment type="caution">
    <text evidence="2">The sequence shown here is derived from an EMBL/GenBank/DDBJ whole genome shotgun (WGS) entry which is preliminary data.</text>
</comment>
<reference evidence="1 3" key="2">
    <citation type="submission" date="2019-11" db="EMBL/GenBank/DDBJ databases">
        <title>Streptococcis sp. isolated from the respiratory tract of Marmot.</title>
        <authorList>
            <person name="Zhang G."/>
        </authorList>
    </citation>
    <scope>NUCLEOTIDE SEQUENCE [LARGE SCALE GENOMIC DNA]</scope>
    <source>
        <strain evidence="1">Zg-86</strain>
        <strain evidence="3">zg-86</strain>
    </source>
</reference>
<proteinExistence type="predicted"/>
<reference evidence="2 4" key="1">
    <citation type="submission" date="2019-10" db="EMBL/GenBank/DDBJ databases">
        <title>Streptococcis sp, isolated from the respiratory tract of Marmot.</title>
        <authorList>
            <person name="Zhang G."/>
        </authorList>
    </citation>
    <scope>NUCLEOTIDE SEQUENCE [LARGE SCALE GENOMIC DNA]</scope>
    <source>
        <strain evidence="4">zg-70</strain>
        <strain evidence="2">Zg-70</strain>
    </source>
</reference>
<dbReference type="AlphaFoldDB" id="A0A6I4RE45"/>
<sequence>MISLISWEVAVLKSNFPLSQKYIDFCNTFKDVDADFLEGTTAAGKTTVGVGVKFMRAVSRSKKKFHIIAAKTVGVAEKNIINQDNGILDIHRNALYFGNGDKDFKLPHIKFENKIIYVLGYDNKEKWKLVLGGQYGCVYIDEVNTADIEFVRELSTRNDYLMATLNPDNPNLPVYKEFINRSRPYKKYADDVPQEIMKDLVEPEVPTWRYWFFTFNDNKSLSAEDIEKKKRSAPVGTKLYKNKILGLRGKATGLVFVNFDRQKHLVTLSEAMKQTFVKFSAGLDTAYSSQSPDTIAMYFLGITDAGAVYILDEEVYNNAEREIPIAPSDTVVKFIAFLDKNVGRFGFLRDVFIDSADQATITEMNKHKQLHGSIYNFIGAYKKTKIVDRINFQLGWIAEGNYLVCDHCIHHINELETYAWKEDKDEPEDANDHTINACQYAWLPYATLIGRKE</sequence>
<evidence type="ECO:0000313" key="3">
    <source>
        <dbReference type="Proteomes" id="UP000435060"/>
    </source>
</evidence>
<protein>
    <submittedName>
        <fullName evidence="2">Terminase</fullName>
    </submittedName>
</protein>
<dbReference type="Gene3D" id="3.40.50.300">
    <property type="entry name" value="P-loop containing nucleotide triphosphate hydrolases"/>
    <property type="match status" value="1"/>
</dbReference>
<dbReference type="EMBL" id="WLCG01000004">
    <property type="protein sequence ID" value="MTB64092.1"/>
    <property type="molecule type" value="Genomic_DNA"/>
</dbReference>
<evidence type="ECO:0000313" key="1">
    <source>
        <dbReference type="EMBL" id="MTB64092.1"/>
    </source>
</evidence>